<sequence length="627" mass="68521">MISSPSPTTSTSRAIVAKPLWSDNENENSASPPLSPKRSFAQDDVSQFDSKRRHVHAESQAPRRAPLDPLSASDLENRRNRDPRWVTSSTHRSLTTSSSVPDLRSFRLGQPVTSCGQQSSATTGTPTHSAAVCSWPPLTSASSAGSSSHSNHSGPHGLQGDSLLYSSDVKKPSRAASTGPTSTQWPPQGSTHLKSAPTMIKPTRTHGWKSENVLQPIKSRTSPIPYVRRPPGELWQSDSPVSSSSTSLEPRSGSESPRMVYRLVNDSNSLPYSAAPLTPPGLPPHRSELRRSSSDPNLLARVPISLSLASGSQPLRASEQAKSVVPIGAERSRVVSMTPLKSRLQHPKPMPAPTTDHNDPSRYLWYPPLLSPRLQAKWKGPVSSSEDKSFDNPVELGATKVSREDFERLLRQATKNKHASKIISPLSPLRTPAPALSLTSDSAYRSCMPSTFNKPSPRYFKGPEKRLRTLCDSYQPHDLDSTCVHCQECKRDTVGKRLLVSRYHEQHFHSTRTQLLPFPSYNTTNSLVRSDLGEVMMIEGDEDERSLWDEVAAVTSTAPLPFSRTGSSCAVAAATNLRSPPASPRLRDLRAFDDGGHDGSGDGYPEIPDEDVLTNESLTLFREVSAY</sequence>
<dbReference type="Proteomes" id="UP000053647">
    <property type="component" value="Unassembled WGS sequence"/>
</dbReference>
<feature type="region of interest" description="Disordered" evidence="1">
    <location>
        <begin position="110"/>
        <end position="129"/>
    </location>
</feature>
<dbReference type="HOGENOM" id="CLU_440165_0_0_1"/>
<organism evidence="2 3">
    <name type="scientific">Paxillus involutus ATCC 200175</name>
    <dbReference type="NCBI Taxonomy" id="664439"/>
    <lineage>
        <taxon>Eukaryota</taxon>
        <taxon>Fungi</taxon>
        <taxon>Dikarya</taxon>
        <taxon>Basidiomycota</taxon>
        <taxon>Agaricomycotina</taxon>
        <taxon>Agaricomycetes</taxon>
        <taxon>Agaricomycetidae</taxon>
        <taxon>Boletales</taxon>
        <taxon>Paxilineae</taxon>
        <taxon>Paxillaceae</taxon>
        <taxon>Paxillus</taxon>
    </lineage>
</organism>
<dbReference type="AlphaFoldDB" id="A0A0C9TQN3"/>
<feature type="compositionally biased region" description="Low complexity" evidence="1">
    <location>
        <begin position="237"/>
        <end position="256"/>
    </location>
</feature>
<feature type="region of interest" description="Disordered" evidence="1">
    <location>
        <begin position="137"/>
        <end position="256"/>
    </location>
</feature>
<feature type="compositionally biased region" description="Polar residues" evidence="1">
    <location>
        <begin position="175"/>
        <end position="193"/>
    </location>
</feature>
<feature type="compositionally biased region" description="Low complexity" evidence="1">
    <location>
        <begin position="1"/>
        <end position="12"/>
    </location>
</feature>
<feature type="compositionally biased region" description="Low complexity" evidence="1">
    <location>
        <begin position="140"/>
        <end position="154"/>
    </location>
</feature>
<protein>
    <submittedName>
        <fullName evidence="2">Uncharacterized protein</fullName>
    </submittedName>
</protein>
<feature type="region of interest" description="Disordered" evidence="1">
    <location>
        <begin position="1"/>
        <end position="105"/>
    </location>
</feature>
<dbReference type="OrthoDB" id="2666887at2759"/>
<feature type="compositionally biased region" description="Basic and acidic residues" evidence="1">
    <location>
        <begin position="75"/>
        <end position="84"/>
    </location>
</feature>
<gene>
    <name evidence="2" type="ORF">PAXINDRAFT_156765</name>
</gene>
<reference evidence="3" key="2">
    <citation type="submission" date="2015-01" db="EMBL/GenBank/DDBJ databases">
        <title>Evolutionary Origins and Diversification of the Mycorrhizal Mutualists.</title>
        <authorList>
            <consortium name="DOE Joint Genome Institute"/>
            <consortium name="Mycorrhizal Genomics Consortium"/>
            <person name="Kohler A."/>
            <person name="Kuo A."/>
            <person name="Nagy L.G."/>
            <person name="Floudas D."/>
            <person name="Copeland A."/>
            <person name="Barry K.W."/>
            <person name="Cichocki N."/>
            <person name="Veneault-Fourrey C."/>
            <person name="LaButti K."/>
            <person name="Lindquist E.A."/>
            <person name="Lipzen A."/>
            <person name="Lundell T."/>
            <person name="Morin E."/>
            <person name="Murat C."/>
            <person name="Riley R."/>
            <person name="Ohm R."/>
            <person name="Sun H."/>
            <person name="Tunlid A."/>
            <person name="Henrissat B."/>
            <person name="Grigoriev I.V."/>
            <person name="Hibbett D.S."/>
            <person name="Martin F."/>
        </authorList>
    </citation>
    <scope>NUCLEOTIDE SEQUENCE [LARGE SCALE GENOMIC DNA]</scope>
    <source>
        <strain evidence="3">ATCC 200175</strain>
    </source>
</reference>
<keyword evidence="3" id="KW-1185">Reference proteome</keyword>
<name>A0A0C9TQN3_PAXIN</name>
<dbReference type="EMBL" id="KN819359">
    <property type="protein sequence ID" value="KIJ12793.1"/>
    <property type="molecule type" value="Genomic_DNA"/>
</dbReference>
<feature type="compositionally biased region" description="Low complexity" evidence="1">
    <location>
        <begin position="87"/>
        <end position="99"/>
    </location>
</feature>
<proteinExistence type="predicted"/>
<feature type="compositionally biased region" description="Polar residues" evidence="1">
    <location>
        <begin position="111"/>
        <end position="128"/>
    </location>
</feature>
<evidence type="ECO:0000313" key="2">
    <source>
        <dbReference type="EMBL" id="KIJ12793.1"/>
    </source>
</evidence>
<feature type="region of interest" description="Disordered" evidence="1">
    <location>
        <begin position="580"/>
        <end position="608"/>
    </location>
</feature>
<evidence type="ECO:0000313" key="3">
    <source>
        <dbReference type="Proteomes" id="UP000053647"/>
    </source>
</evidence>
<feature type="region of interest" description="Disordered" evidence="1">
    <location>
        <begin position="271"/>
        <end position="296"/>
    </location>
</feature>
<reference evidence="2 3" key="1">
    <citation type="submission" date="2014-06" db="EMBL/GenBank/DDBJ databases">
        <authorList>
            <consortium name="DOE Joint Genome Institute"/>
            <person name="Kuo A."/>
            <person name="Kohler A."/>
            <person name="Nagy L.G."/>
            <person name="Floudas D."/>
            <person name="Copeland A."/>
            <person name="Barry K.W."/>
            <person name="Cichocki N."/>
            <person name="Veneault-Fourrey C."/>
            <person name="LaButti K."/>
            <person name="Lindquist E.A."/>
            <person name="Lipzen A."/>
            <person name="Lundell T."/>
            <person name="Morin E."/>
            <person name="Murat C."/>
            <person name="Sun H."/>
            <person name="Tunlid A."/>
            <person name="Henrissat B."/>
            <person name="Grigoriev I.V."/>
            <person name="Hibbett D.S."/>
            <person name="Martin F."/>
            <person name="Nordberg H.P."/>
            <person name="Cantor M.N."/>
            <person name="Hua S.X."/>
        </authorList>
    </citation>
    <scope>NUCLEOTIDE SEQUENCE [LARGE SCALE GENOMIC DNA]</scope>
    <source>
        <strain evidence="2 3">ATCC 200175</strain>
    </source>
</reference>
<feature type="compositionally biased region" description="Basic and acidic residues" evidence="1">
    <location>
        <begin position="585"/>
        <end position="600"/>
    </location>
</feature>
<evidence type="ECO:0000256" key="1">
    <source>
        <dbReference type="SAM" id="MobiDB-lite"/>
    </source>
</evidence>
<accession>A0A0C9TQN3</accession>